<name>A0A2S9KAE6_9BURK</name>
<accession>A0A2S9KAE6</accession>
<keyword evidence="1" id="KW-0677">Repeat</keyword>
<keyword evidence="2 3" id="KW-0040">ANK repeat</keyword>
<evidence type="ECO:0000256" key="4">
    <source>
        <dbReference type="SAM" id="Phobius"/>
    </source>
</evidence>
<keyword evidence="4" id="KW-0812">Transmembrane</keyword>
<dbReference type="SUPFAM" id="SSF48403">
    <property type="entry name" value="Ankyrin repeat"/>
    <property type="match status" value="1"/>
</dbReference>
<feature type="repeat" description="ANK" evidence="3">
    <location>
        <begin position="121"/>
        <end position="149"/>
    </location>
</feature>
<dbReference type="EMBL" id="PVLR01000064">
    <property type="protein sequence ID" value="PRD67420.1"/>
    <property type="molecule type" value="Genomic_DNA"/>
</dbReference>
<protein>
    <submittedName>
        <fullName evidence="5">Uncharacterized protein</fullName>
    </submittedName>
</protein>
<dbReference type="PROSITE" id="PS50297">
    <property type="entry name" value="ANK_REP_REGION"/>
    <property type="match status" value="2"/>
</dbReference>
<keyword evidence="4" id="KW-1133">Transmembrane helix</keyword>
<keyword evidence="6" id="KW-1185">Reference proteome</keyword>
<evidence type="ECO:0000256" key="1">
    <source>
        <dbReference type="ARBA" id="ARBA00022737"/>
    </source>
</evidence>
<evidence type="ECO:0000313" key="6">
    <source>
        <dbReference type="Proteomes" id="UP000238326"/>
    </source>
</evidence>
<feature type="repeat" description="ANK" evidence="3">
    <location>
        <begin position="187"/>
        <end position="219"/>
    </location>
</feature>
<gene>
    <name evidence="5" type="ORF">C6P61_16720</name>
</gene>
<keyword evidence="4" id="KW-0472">Membrane</keyword>
<sequence>MSDFLIRQTRARPIAPLALPGVLDRPAHPGRRRAVWQLAAALLGVGIGLPAAAGSYEDFLHALRNDGVDALRRLQRQGFDFNTRDEGGQPGLLLALRSDSLRAAEFLLAQPGIDLDALSANGENALMLAALRGHVGLFKQLIGQGAEVNQPGWTPLHYAATHSAPASVEMVALLLEHHAYIDAASPNDTTPLMMAARYGNTETVKLLIDAGADVTLRNQQGLSARDFARTAERQDVADLINRALRAKLGPPTW</sequence>
<evidence type="ECO:0000313" key="5">
    <source>
        <dbReference type="EMBL" id="PRD67420.1"/>
    </source>
</evidence>
<dbReference type="PANTHER" id="PTHR24171:SF8">
    <property type="entry name" value="BRCA1-ASSOCIATED RING DOMAIN PROTEIN 1"/>
    <property type="match status" value="1"/>
</dbReference>
<dbReference type="Pfam" id="PF12796">
    <property type="entry name" value="Ank_2"/>
    <property type="match status" value="1"/>
</dbReference>
<proteinExistence type="predicted"/>
<dbReference type="Gene3D" id="1.25.40.20">
    <property type="entry name" value="Ankyrin repeat-containing domain"/>
    <property type="match status" value="2"/>
</dbReference>
<evidence type="ECO:0000256" key="2">
    <source>
        <dbReference type="ARBA" id="ARBA00023043"/>
    </source>
</evidence>
<dbReference type="PROSITE" id="PS50088">
    <property type="entry name" value="ANK_REPEAT"/>
    <property type="match status" value="3"/>
</dbReference>
<organism evidence="5 6">
    <name type="scientific">Malikia spinosa</name>
    <dbReference type="NCBI Taxonomy" id="86180"/>
    <lineage>
        <taxon>Bacteria</taxon>
        <taxon>Pseudomonadati</taxon>
        <taxon>Pseudomonadota</taxon>
        <taxon>Betaproteobacteria</taxon>
        <taxon>Burkholderiales</taxon>
        <taxon>Comamonadaceae</taxon>
        <taxon>Malikia</taxon>
    </lineage>
</organism>
<dbReference type="OrthoDB" id="198309at2"/>
<feature type="transmembrane region" description="Helical" evidence="4">
    <location>
        <begin position="35"/>
        <end position="56"/>
    </location>
</feature>
<dbReference type="InterPro" id="IPR002110">
    <property type="entry name" value="Ankyrin_rpt"/>
</dbReference>
<dbReference type="Proteomes" id="UP000238326">
    <property type="component" value="Unassembled WGS sequence"/>
</dbReference>
<dbReference type="GO" id="GO:0085020">
    <property type="term" value="P:protein K6-linked ubiquitination"/>
    <property type="evidence" value="ECO:0007669"/>
    <property type="project" value="TreeGrafter"/>
</dbReference>
<comment type="caution">
    <text evidence="5">The sequence shown here is derived from an EMBL/GenBank/DDBJ whole genome shotgun (WGS) entry which is preliminary data.</text>
</comment>
<evidence type="ECO:0000256" key="3">
    <source>
        <dbReference type="PROSITE-ProRule" id="PRU00023"/>
    </source>
</evidence>
<dbReference type="PANTHER" id="PTHR24171">
    <property type="entry name" value="ANKYRIN REPEAT DOMAIN-CONTAINING PROTEIN 39-RELATED"/>
    <property type="match status" value="1"/>
</dbReference>
<dbReference type="RefSeq" id="WP_105731053.1">
    <property type="nucleotide sequence ID" value="NZ_PVLR01000064.1"/>
</dbReference>
<reference evidence="5 6" key="1">
    <citation type="submission" date="2018-03" db="EMBL/GenBank/DDBJ databases">
        <title>Comparative genomics illustrates the genes involved in a hyperalkaliphilic mechanisms of Serpentinomonas isolated from highly-alkaline calcium-rich serpentinized springs.</title>
        <authorList>
            <person name="Suzuki S."/>
            <person name="Ishii S."/>
            <person name="Walworth N."/>
            <person name="Bird L."/>
            <person name="Kuenen J.G."/>
            <person name="Nealson K.H."/>
        </authorList>
    </citation>
    <scope>NUCLEOTIDE SEQUENCE [LARGE SCALE GENOMIC DNA]</scope>
    <source>
        <strain evidence="5 6">83</strain>
    </source>
</reference>
<feature type="repeat" description="ANK" evidence="3">
    <location>
        <begin position="151"/>
        <end position="186"/>
    </location>
</feature>
<dbReference type="InterPro" id="IPR036770">
    <property type="entry name" value="Ankyrin_rpt-contain_sf"/>
</dbReference>
<dbReference type="AlphaFoldDB" id="A0A2S9KAE6"/>
<dbReference type="GO" id="GO:0004842">
    <property type="term" value="F:ubiquitin-protein transferase activity"/>
    <property type="evidence" value="ECO:0007669"/>
    <property type="project" value="TreeGrafter"/>
</dbReference>
<dbReference type="PRINTS" id="PR01415">
    <property type="entry name" value="ANKYRIN"/>
</dbReference>
<dbReference type="SMART" id="SM00248">
    <property type="entry name" value="ANK"/>
    <property type="match status" value="4"/>
</dbReference>